<evidence type="ECO:0000256" key="1">
    <source>
        <dbReference type="ARBA" id="ARBA00023015"/>
    </source>
</evidence>
<dbReference type="InterPro" id="IPR020449">
    <property type="entry name" value="Tscrpt_reg_AraC-type_HTH"/>
</dbReference>
<keyword evidence="3" id="KW-0804">Transcription</keyword>
<dbReference type="PROSITE" id="PS01124">
    <property type="entry name" value="HTH_ARAC_FAMILY_2"/>
    <property type="match status" value="1"/>
</dbReference>
<feature type="domain" description="HTH araC/xylS-type" evidence="4">
    <location>
        <begin position="180"/>
        <end position="278"/>
    </location>
</feature>
<dbReference type="PROSITE" id="PS00041">
    <property type="entry name" value="HTH_ARAC_FAMILY_1"/>
    <property type="match status" value="1"/>
</dbReference>
<evidence type="ECO:0000313" key="5">
    <source>
        <dbReference type="EMBL" id="QDH19979.1"/>
    </source>
</evidence>
<dbReference type="Pfam" id="PF12833">
    <property type="entry name" value="HTH_18"/>
    <property type="match status" value="1"/>
</dbReference>
<dbReference type="Gene3D" id="1.10.10.60">
    <property type="entry name" value="Homeodomain-like"/>
    <property type="match status" value="2"/>
</dbReference>
<dbReference type="OrthoDB" id="192171at2"/>
<dbReference type="GO" id="GO:0003700">
    <property type="term" value="F:DNA-binding transcription factor activity"/>
    <property type="evidence" value="ECO:0007669"/>
    <property type="project" value="InterPro"/>
</dbReference>
<organism evidence="5 6">
    <name type="scientific">Saccharibacillus brassicae</name>
    <dbReference type="NCBI Taxonomy" id="2583377"/>
    <lineage>
        <taxon>Bacteria</taxon>
        <taxon>Bacillati</taxon>
        <taxon>Bacillota</taxon>
        <taxon>Bacilli</taxon>
        <taxon>Bacillales</taxon>
        <taxon>Paenibacillaceae</taxon>
        <taxon>Saccharibacillus</taxon>
    </lineage>
</organism>
<proteinExistence type="predicted"/>
<dbReference type="InterPro" id="IPR003313">
    <property type="entry name" value="AraC-bd"/>
</dbReference>
<dbReference type="SUPFAM" id="SSF51215">
    <property type="entry name" value="Regulatory protein AraC"/>
    <property type="match status" value="1"/>
</dbReference>
<keyword evidence="2" id="KW-0238">DNA-binding</keyword>
<gene>
    <name evidence="5" type="ORF">FFV09_03350</name>
</gene>
<dbReference type="InterPro" id="IPR037923">
    <property type="entry name" value="HTH-like"/>
</dbReference>
<accession>A0A4Y6UQS2</accession>
<dbReference type="Pfam" id="PF02311">
    <property type="entry name" value="AraC_binding"/>
    <property type="match status" value="1"/>
</dbReference>
<dbReference type="KEGG" id="saca:FFV09_03350"/>
<dbReference type="EMBL" id="CP041217">
    <property type="protein sequence ID" value="QDH19979.1"/>
    <property type="molecule type" value="Genomic_DNA"/>
</dbReference>
<protein>
    <submittedName>
        <fullName evidence="5">Helix-turn-helix domain-containing protein</fullName>
    </submittedName>
</protein>
<evidence type="ECO:0000256" key="2">
    <source>
        <dbReference type="ARBA" id="ARBA00023125"/>
    </source>
</evidence>
<evidence type="ECO:0000256" key="3">
    <source>
        <dbReference type="ARBA" id="ARBA00023163"/>
    </source>
</evidence>
<dbReference type="SUPFAM" id="SSF46689">
    <property type="entry name" value="Homeodomain-like"/>
    <property type="match status" value="2"/>
</dbReference>
<dbReference type="PRINTS" id="PR00032">
    <property type="entry name" value="HTHARAC"/>
</dbReference>
<dbReference type="AlphaFoldDB" id="A0A4Y6UQS2"/>
<dbReference type="SMART" id="SM00342">
    <property type="entry name" value="HTH_ARAC"/>
    <property type="match status" value="1"/>
</dbReference>
<evidence type="ECO:0000259" key="4">
    <source>
        <dbReference type="PROSITE" id="PS01124"/>
    </source>
</evidence>
<name>A0A4Y6UQS2_SACBS</name>
<sequence length="287" mass="32989">MIAYELAIDTPVELAITGKFVAPDANWIHLSRTLTDYELMVVTEGVLHLADGKQRFDVAEGEYLLLPPSTEQYGYKGSACSFYWLHFSAREQTVRIVDSECKLPDKQEPKIVLPRYGKVKSLEKMIVMMKQLQDSVRSYSTSTLNDYMSTVILCELYSQLFHTETSLGSIKKTRQEQLYHDIVDYIKWSRGETVKVSQIAQLFGYNEKYLSHLFSSIAGVSLKQYILQQKMELAKFLLTDTNQNISEVSVKLGYSDSHNFMKAFKKIVGLTPSDFRNAYAKRLLFYE</sequence>
<evidence type="ECO:0000313" key="6">
    <source>
        <dbReference type="Proteomes" id="UP000316968"/>
    </source>
</evidence>
<dbReference type="PANTHER" id="PTHR43280:SF2">
    <property type="entry name" value="HTH-TYPE TRANSCRIPTIONAL REGULATOR EXSA"/>
    <property type="match status" value="1"/>
</dbReference>
<keyword evidence="1" id="KW-0805">Transcription regulation</keyword>
<keyword evidence="6" id="KW-1185">Reference proteome</keyword>
<dbReference type="RefSeq" id="WP_141446365.1">
    <property type="nucleotide sequence ID" value="NZ_CBCSAZ010000001.1"/>
</dbReference>
<dbReference type="PANTHER" id="PTHR43280">
    <property type="entry name" value="ARAC-FAMILY TRANSCRIPTIONAL REGULATOR"/>
    <property type="match status" value="1"/>
</dbReference>
<dbReference type="Proteomes" id="UP000316968">
    <property type="component" value="Chromosome"/>
</dbReference>
<dbReference type="InterPro" id="IPR018060">
    <property type="entry name" value="HTH_AraC"/>
</dbReference>
<dbReference type="GO" id="GO:0043565">
    <property type="term" value="F:sequence-specific DNA binding"/>
    <property type="evidence" value="ECO:0007669"/>
    <property type="project" value="InterPro"/>
</dbReference>
<dbReference type="InterPro" id="IPR018062">
    <property type="entry name" value="HTH_AraC-typ_CS"/>
</dbReference>
<reference evidence="5 6" key="1">
    <citation type="submission" date="2019-06" db="EMBL/GenBank/DDBJ databases">
        <title>Saccharibacillus brassicae sp. nov., an endophytic bacterium isolated from Chinese cabbage seeds (Brassica pekinensis).</title>
        <authorList>
            <person name="Jiang L."/>
            <person name="Lee J."/>
            <person name="Kim S.W."/>
        </authorList>
    </citation>
    <scope>NUCLEOTIDE SEQUENCE [LARGE SCALE GENOMIC DNA]</scope>
    <source>
        <strain evidence="6">KCTC 43072 / ATSA2</strain>
    </source>
</reference>
<dbReference type="InterPro" id="IPR009057">
    <property type="entry name" value="Homeodomain-like_sf"/>
</dbReference>